<dbReference type="GO" id="GO:0031507">
    <property type="term" value="P:heterochromatin formation"/>
    <property type="evidence" value="ECO:0000318"/>
    <property type="project" value="GO_Central"/>
</dbReference>
<keyword evidence="3 6" id="KW-0175">Coiled coil</keyword>
<dbReference type="FunCoup" id="E9HAK9">
    <property type="interactions" value="1483"/>
</dbReference>
<dbReference type="Gene3D" id="1.20.5.170">
    <property type="match status" value="1"/>
</dbReference>
<feature type="compositionally biased region" description="Basic residues" evidence="7">
    <location>
        <begin position="424"/>
        <end position="433"/>
    </location>
</feature>
<feature type="coiled-coil region" evidence="6">
    <location>
        <begin position="244"/>
        <end position="346"/>
    </location>
</feature>
<feature type="coiled-coil region" evidence="6">
    <location>
        <begin position="34"/>
        <end position="216"/>
    </location>
</feature>
<proteinExistence type="inferred from homology"/>
<dbReference type="PANTHER" id="PTHR45721">
    <property type="entry name" value="LAMIN DM0-RELATED"/>
    <property type="match status" value="1"/>
</dbReference>
<dbReference type="InterPro" id="IPR001322">
    <property type="entry name" value="Lamin_tail_dom"/>
</dbReference>
<dbReference type="Pfam" id="PF00038">
    <property type="entry name" value="Filament"/>
    <property type="match status" value="1"/>
</dbReference>
<feature type="region of interest" description="Disordered" evidence="7">
    <location>
        <begin position="1"/>
        <end position="30"/>
    </location>
</feature>
<evidence type="ECO:0000313" key="10">
    <source>
        <dbReference type="EMBL" id="EFX71199.1"/>
    </source>
</evidence>
<evidence type="ECO:0000256" key="1">
    <source>
        <dbReference type="ARBA" id="ARBA00004123"/>
    </source>
</evidence>
<dbReference type="OrthoDB" id="102442at2759"/>
<dbReference type="STRING" id="6669.E9HAK9"/>
<feature type="domain" description="LTD" evidence="8">
    <location>
        <begin position="445"/>
        <end position="564"/>
    </location>
</feature>
<reference evidence="10 11" key="1">
    <citation type="journal article" date="2011" name="Science">
        <title>The ecoresponsive genome of Daphnia pulex.</title>
        <authorList>
            <person name="Colbourne J.K."/>
            <person name="Pfrender M.E."/>
            <person name="Gilbert D."/>
            <person name="Thomas W.K."/>
            <person name="Tucker A."/>
            <person name="Oakley T.H."/>
            <person name="Tokishita S."/>
            <person name="Aerts A."/>
            <person name="Arnold G.J."/>
            <person name="Basu M.K."/>
            <person name="Bauer D.J."/>
            <person name="Caceres C.E."/>
            <person name="Carmel L."/>
            <person name="Casola C."/>
            <person name="Choi J.H."/>
            <person name="Detter J.C."/>
            <person name="Dong Q."/>
            <person name="Dusheyko S."/>
            <person name="Eads B.D."/>
            <person name="Frohlich T."/>
            <person name="Geiler-Samerotte K.A."/>
            <person name="Gerlach D."/>
            <person name="Hatcher P."/>
            <person name="Jogdeo S."/>
            <person name="Krijgsveld J."/>
            <person name="Kriventseva E.V."/>
            <person name="Kultz D."/>
            <person name="Laforsch C."/>
            <person name="Lindquist E."/>
            <person name="Lopez J."/>
            <person name="Manak J.R."/>
            <person name="Muller J."/>
            <person name="Pangilinan J."/>
            <person name="Patwardhan R.P."/>
            <person name="Pitluck S."/>
            <person name="Pritham E.J."/>
            <person name="Rechtsteiner A."/>
            <person name="Rho M."/>
            <person name="Rogozin I.B."/>
            <person name="Sakarya O."/>
            <person name="Salamov A."/>
            <person name="Schaack S."/>
            <person name="Shapiro H."/>
            <person name="Shiga Y."/>
            <person name="Skalitzky C."/>
            <person name="Smith Z."/>
            <person name="Souvorov A."/>
            <person name="Sung W."/>
            <person name="Tang Z."/>
            <person name="Tsuchiya D."/>
            <person name="Tu H."/>
            <person name="Vos H."/>
            <person name="Wang M."/>
            <person name="Wolf Y.I."/>
            <person name="Yamagata H."/>
            <person name="Yamada T."/>
            <person name="Ye Y."/>
            <person name="Shaw J.R."/>
            <person name="Andrews J."/>
            <person name="Crease T.J."/>
            <person name="Tang H."/>
            <person name="Lucas S.M."/>
            <person name="Robertson H.M."/>
            <person name="Bork P."/>
            <person name="Koonin E.V."/>
            <person name="Zdobnov E.M."/>
            <person name="Grigoriev I.V."/>
            <person name="Lynch M."/>
            <person name="Boore J.L."/>
        </authorList>
    </citation>
    <scope>NUCLEOTIDE SEQUENCE [LARGE SCALE GENOMIC DNA]</scope>
</reference>
<keyword evidence="4" id="KW-0539">Nucleus</keyword>
<dbReference type="PANTHER" id="PTHR45721:SF11">
    <property type="entry name" value="LAMIN DM0-RELATED"/>
    <property type="match status" value="1"/>
</dbReference>
<dbReference type="Gene3D" id="1.20.5.500">
    <property type="entry name" value="Single helix bin"/>
    <property type="match status" value="1"/>
</dbReference>
<dbReference type="GO" id="GO:0006998">
    <property type="term" value="P:nuclear envelope organization"/>
    <property type="evidence" value="ECO:0000318"/>
    <property type="project" value="GO_Central"/>
</dbReference>
<dbReference type="Proteomes" id="UP000000305">
    <property type="component" value="Unassembled WGS sequence"/>
</dbReference>
<keyword evidence="2 5" id="KW-0403">Intermediate filament</keyword>
<dbReference type="GO" id="GO:0005652">
    <property type="term" value="C:nuclear lamina"/>
    <property type="evidence" value="ECO:0000318"/>
    <property type="project" value="GO_Central"/>
</dbReference>
<dbReference type="KEGG" id="dpx:DAPPUDRAFT_346950"/>
<dbReference type="GO" id="GO:0005882">
    <property type="term" value="C:intermediate filament"/>
    <property type="evidence" value="ECO:0007669"/>
    <property type="project" value="UniProtKB-KW"/>
</dbReference>
<dbReference type="OMA" id="QAGEKCA"/>
<feature type="compositionally biased region" description="Basic and acidic residues" evidence="7">
    <location>
        <begin position="569"/>
        <end position="599"/>
    </location>
</feature>
<dbReference type="PROSITE" id="PS51841">
    <property type="entry name" value="LTD"/>
    <property type="match status" value="1"/>
</dbReference>
<dbReference type="eggNOG" id="KOG0977">
    <property type="taxonomic scope" value="Eukaryota"/>
</dbReference>
<dbReference type="Gene3D" id="1.20.5.1160">
    <property type="entry name" value="Vasodilator-stimulated phosphoprotein"/>
    <property type="match status" value="1"/>
</dbReference>
<evidence type="ECO:0000259" key="8">
    <source>
        <dbReference type="PROSITE" id="PS51841"/>
    </source>
</evidence>
<dbReference type="Gene3D" id="2.60.40.1260">
    <property type="entry name" value="Lamin Tail domain"/>
    <property type="match status" value="1"/>
</dbReference>
<sequence length="599" mass="68424">MSTRSKKTPASSSQASSSASQSRSSPLSPTRLTRLQEKVELQNLNDRLANYIDRVRQLESENNRLTLQITTTQDTISREVTSVRGSYEKELSDTRQLLDETAKEKARLQLEAGRARAELGELTPKYNKAKNDLLQAEKKVQQLETRNNELNASLHQLKSDMARAIEEKKDAVSERDKLAKQVPELQQQLETELLARTDLENRNMTLKEELSFKQQMYEREMTEVRSNKQVEISEIDGRLQEQYQARLQSTLQELREQYESQIQQSRDEVEVLYQNKVEDLEDQVKKQRGAAGAHYEELIQARNRLKDANLKLSELELANSHMNDRLAEMERNMETERQTHATAMQDASAVYSSMCQGEITRLREQMAIQLQEYQDLMDIRTALDMEISAYRKLLEGEETRLKLTPTAGASTSQSTRSGTPSRRTPTRALKRKRTMLEESSSYSLADFITSSSAKGEVQVEEVDSEGKFIRLINKSEKEVSLSGWQLVHKAQETETIYKFHRSLKVAPGGTVSVWSAGSGTAHEPPSTLVMKEQRWFVANEMVTQLLDNSGEEMAQRESKRAQTSTSILRQREEYRGLGGPEELHHQQGDPEGKDRCVVM</sequence>
<accession>E9HAK9</accession>
<feature type="region of interest" description="Disordered" evidence="7">
    <location>
        <begin position="401"/>
        <end position="437"/>
    </location>
</feature>
<dbReference type="GO" id="GO:0051664">
    <property type="term" value="P:nuclear pore localization"/>
    <property type="evidence" value="ECO:0000318"/>
    <property type="project" value="GO_Central"/>
</dbReference>
<name>E9HAK9_DAPPU</name>
<comment type="similarity">
    <text evidence="5">Belongs to the intermediate filament family.</text>
</comment>
<evidence type="ECO:0000259" key="9">
    <source>
        <dbReference type="PROSITE" id="PS51842"/>
    </source>
</evidence>
<organism evidence="10 11">
    <name type="scientific">Daphnia pulex</name>
    <name type="common">Water flea</name>
    <dbReference type="NCBI Taxonomy" id="6669"/>
    <lineage>
        <taxon>Eukaryota</taxon>
        <taxon>Metazoa</taxon>
        <taxon>Ecdysozoa</taxon>
        <taxon>Arthropoda</taxon>
        <taxon>Crustacea</taxon>
        <taxon>Branchiopoda</taxon>
        <taxon>Diplostraca</taxon>
        <taxon>Cladocera</taxon>
        <taxon>Anomopoda</taxon>
        <taxon>Daphniidae</taxon>
        <taxon>Daphnia</taxon>
    </lineage>
</organism>
<dbReference type="SUPFAM" id="SSF74853">
    <property type="entry name" value="Lamin A/C globular tail domain"/>
    <property type="match status" value="1"/>
</dbReference>
<protein>
    <submittedName>
        <fullName evidence="10">Lamin-like protein</fullName>
    </submittedName>
</protein>
<dbReference type="InterPro" id="IPR039008">
    <property type="entry name" value="IF_rod_dom"/>
</dbReference>
<dbReference type="Pfam" id="PF00932">
    <property type="entry name" value="LTD"/>
    <property type="match status" value="1"/>
</dbReference>
<dbReference type="GO" id="GO:0007097">
    <property type="term" value="P:nuclear migration"/>
    <property type="evidence" value="ECO:0000318"/>
    <property type="project" value="GO_Central"/>
</dbReference>
<dbReference type="PROSITE" id="PS51842">
    <property type="entry name" value="IF_ROD_2"/>
    <property type="match status" value="1"/>
</dbReference>
<dbReference type="EMBL" id="GL732612">
    <property type="protein sequence ID" value="EFX71199.1"/>
    <property type="molecule type" value="Genomic_DNA"/>
</dbReference>
<dbReference type="HOGENOM" id="CLU_012560_9_2_1"/>
<evidence type="ECO:0000256" key="6">
    <source>
        <dbReference type="SAM" id="Coils"/>
    </source>
</evidence>
<dbReference type="SMART" id="SM01391">
    <property type="entry name" value="Filament"/>
    <property type="match status" value="1"/>
</dbReference>
<evidence type="ECO:0000256" key="3">
    <source>
        <dbReference type="ARBA" id="ARBA00023054"/>
    </source>
</evidence>
<dbReference type="InParanoid" id="E9HAK9"/>
<dbReference type="PhylomeDB" id="E9HAK9"/>
<dbReference type="InterPro" id="IPR018039">
    <property type="entry name" value="IF_conserved"/>
</dbReference>
<dbReference type="InterPro" id="IPR036415">
    <property type="entry name" value="Lamin_tail_dom_sf"/>
</dbReference>
<feature type="region of interest" description="Disordered" evidence="7">
    <location>
        <begin position="550"/>
        <end position="599"/>
    </location>
</feature>
<feature type="domain" description="IF rod" evidence="9">
    <location>
        <begin position="37"/>
        <end position="401"/>
    </location>
</feature>
<evidence type="ECO:0000256" key="2">
    <source>
        <dbReference type="ARBA" id="ARBA00022754"/>
    </source>
</evidence>
<feature type="compositionally biased region" description="Low complexity" evidence="7">
    <location>
        <begin position="410"/>
        <end position="423"/>
    </location>
</feature>
<dbReference type="PROSITE" id="PS00226">
    <property type="entry name" value="IF_ROD_1"/>
    <property type="match status" value="1"/>
</dbReference>
<feature type="compositionally biased region" description="Low complexity" evidence="7">
    <location>
        <begin position="8"/>
        <end position="30"/>
    </location>
</feature>
<evidence type="ECO:0000256" key="5">
    <source>
        <dbReference type="RuleBase" id="RU000685"/>
    </source>
</evidence>
<evidence type="ECO:0000256" key="7">
    <source>
        <dbReference type="SAM" id="MobiDB-lite"/>
    </source>
</evidence>
<comment type="subcellular location">
    <subcellularLocation>
        <location evidence="1">Nucleus</location>
    </subcellularLocation>
</comment>
<evidence type="ECO:0000313" key="11">
    <source>
        <dbReference type="Proteomes" id="UP000000305"/>
    </source>
</evidence>
<dbReference type="SUPFAM" id="SSF64593">
    <property type="entry name" value="Intermediate filament protein, coiled coil region"/>
    <property type="match status" value="2"/>
</dbReference>
<dbReference type="AlphaFoldDB" id="E9HAK9"/>
<dbReference type="GO" id="GO:0090435">
    <property type="term" value="P:protein localization to nuclear envelope"/>
    <property type="evidence" value="ECO:0000318"/>
    <property type="project" value="GO_Central"/>
</dbReference>
<dbReference type="GO" id="GO:0005200">
    <property type="term" value="F:structural constituent of cytoskeleton"/>
    <property type="evidence" value="ECO:0000318"/>
    <property type="project" value="GO_Central"/>
</dbReference>
<evidence type="ECO:0000256" key="4">
    <source>
        <dbReference type="ARBA" id="ARBA00023242"/>
    </source>
</evidence>
<gene>
    <name evidence="10" type="primary">LAM1</name>
    <name evidence="10" type="ORF">DAPPUDRAFT_346950</name>
</gene>
<keyword evidence="11" id="KW-1185">Reference proteome</keyword>